<dbReference type="PANTHER" id="PTHR11139:SF69">
    <property type="entry name" value="SERINE_THREONINE-PROTEIN KINASE ATR"/>
    <property type="match status" value="1"/>
</dbReference>
<keyword evidence="8" id="KW-1185">Reference proteome</keyword>
<dbReference type="Proteomes" id="UP000281553">
    <property type="component" value="Unassembled WGS sequence"/>
</dbReference>
<reference evidence="7 8" key="1">
    <citation type="submission" date="2018-11" db="EMBL/GenBank/DDBJ databases">
        <authorList>
            <consortium name="Pathogen Informatics"/>
        </authorList>
    </citation>
    <scope>NUCLEOTIDE SEQUENCE [LARGE SCALE GENOMIC DNA]</scope>
</reference>
<feature type="region of interest" description="Disordered" evidence="5">
    <location>
        <begin position="1"/>
        <end position="23"/>
    </location>
</feature>
<evidence type="ECO:0000256" key="2">
    <source>
        <dbReference type="ARBA" id="ARBA00022527"/>
    </source>
</evidence>
<evidence type="ECO:0000313" key="7">
    <source>
        <dbReference type="EMBL" id="VDN31642.1"/>
    </source>
</evidence>
<dbReference type="EMBL" id="UYRU01081121">
    <property type="protein sequence ID" value="VDN31642.1"/>
    <property type="molecule type" value="Genomic_DNA"/>
</dbReference>
<dbReference type="SUPFAM" id="SSF56112">
    <property type="entry name" value="Protein kinase-like (PK-like)"/>
    <property type="match status" value="1"/>
</dbReference>
<dbReference type="GO" id="GO:0000723">
    <property type="term" value="P:telomere maintenance"/>
    <property type="evidence" value="ECO:0007669"/>
    <property type="project" value="TreeGrafter"/>
</dbReference>
<dbReference type="Gene3D" id="3.30.1010.10">
    <property type="entry name" value="Phosphatidylinositol 3-kinase Catalytic Subunit, Chain A, domain 4"/>
    <property type="match status" value="1"/>
</dbReference>
<dbReference type="GO" id="GO:0004674">
    <property type="term" value="F:protein serine/threonine kinase activity"/>
    <property type="evidence" value="ECO:0007669"/>
    <property type="project" value="UniProtKB-KW"/>
</dbReference>
<dbReference type="AlphaFoldDB" id="A0A3P7QI17"/>
<dbReference type="InterPro" id="IPR000403">
    <property type="entry name" value="PI3/4_kinase_cat_dom"/>
</dbReference>
<evidence type="ECO:0000256" key="4">
    <source>
        <dbReference type="ARBA" id="ARBA00023242"/>
    </source>
</evidence>
<dbReference type="PROSITE" id="PS50290">
    <property type="entry name" value="PI3_4_KINASE_3"/>
    <property type="match status" value="1"/>
</dbReference>
<evidence type="ECO:0000256" key="3">
    <source>
        <dbReference type="ARBA" id="ARBA00022763"/>
    </source>
</evidence>
<dbReference type="PANTHER" id="PTHR11139">
    <property type="entry name" value="ATAXIA TELANGIECTASIA MUTATED ATM -RELATED"/>
    <property type="match status" value="1"/>
</dbReference>
<keyword evidence="2" id="KW-0418">Kinase</keyword>
<accession>A0A3P7QI17</accession>
<keyword evidence="4" id="KW-0539">Nucleus</keyword>
<dbReference type="InterPro" id="IPR011009">
    <property type="entry name" value="Kinase-like_dom_sf"/>
</dbReference>
<dbReference type="GO" id="GO:0005694">
    <property type="term" value="C:chromosome"/>
    <property type="evidence" value="ECO:0007669"/>
    <property type="project" value="TreeGrafter"/>
</dbReference>
<protein>
    <recommendedName>
        <fullName evidence="6">PI3K/PI4K catalytic domain-containing protein</fullName>
    </recommendedName>
</protein>
<evidence type="ECO:0000256" key="5">
    <source>
        <dbReference type="SAM" id="MobiDB-lite"/>
    </source>
</evidence>
<proteinExistence type="predicted"/>
<keyword evidence="2" id="KW-0723">Serine/threonine-protein kinase</keyword>
<sequence length="192" mass="22794">MHRQLVPTLLRPRAPPEEVRDHQPFGSPDRFVCLARLEDTVDILGSQTRPKKMYWVGSDGRRYVIVAKPNDDLRKDSRLMELNGMINKFLMKNPETRRRALQIRTYAVIPLSEKGGLIEWVCNTQPFRSILSKLYIEVNHPINWTNMSRLAPLLEDPLEVKRDKYLNKWLPMYPLVFYRWFLHTFPNPSAWY</sequence>
<dbReference type="OrthoDB" id="381190at2759"/>
<dbReference type="GO" id="GO:0005634">
    <property type="term" value="C:nucleus"/>
    <property type="evidence" value="ECO:0007669"/>
    <property type="project" value="UniProtKB-SubCell"/>
</dbReference>
<feature type="domain" description="PI3K/PI4K catalytic" evidence="6">
    <location>
        <begin position="37"/>
        <end position="192"/>
    </location>
</feature>
<dbReference type="InterPro" id="IPR050517">
    <property type="entry name" value="DDR_Repair_Kinase"/>
</dbReference>
<dbReference type="GO" id="GO:0000077">
    <property type="term" value="P:DNA damage checkpoint signaling"/>
    <property type="evidence" value="ECO:0007669"/>
    <property type="project" value="TreeGrafter"/>
</dbReference>
<dbReference type="Pfam" id="PF00454">
    <property type="entry name" value="PI3_PI4_kinase"/>
    <property type="match status" value="1"/>
</dbReference>
<evidence type="ECO:0000256" key="1">
    <source>
        <dbReference type="ARBA" id="ARBA00004123"/>
    </source>
</evidence>
<evidence type="ECO:0000259" key="6">
    <source>
        <dbReference type="PROSITE" id="PS50290"/>
    </source>
</evidence>
<keyword evidence="3" id="KW-0227">DNA damage</keyword>
<organism evidence="7 8">
    <name type="scientific">Dibothriocephalus latus</name>
    <name type="common">Fish tapeworm</name>
    <name type="synonym">Diphyllobothrium latum</name>
    <dbReference type="NCBI Taxonomy" id="60516"/>
    <lineage>
        <taxon>Eukaryota</taxon>
        <taxon>Metazoa</taxon>
        <taxon>Spiralia</taxon>
        <taxon>Lophotrochozoa</taxon>
        <taxon>Platyhelminthes</taxon>
        <taxon>Cestoda</taxon>
        <taxon>Eucestoda</taxon>
        <taxon>Diphyllobothriidea</taxon>
        <taxon>Diphyllobothriidae</taxon>
        <taxon>Dibothriocephalus</taxon>
    </lineage>
</organism>
<dbReference type="GO" id="GO:0006281">
    <property type="term" value="P:DNA repair"/>
    <property type="evidence" value="ECO:0007669"/>
    <property type="project" value="TreeGrafter"/>
</dbReference>
<gene>
    <name evidence="7" type="ORF">DILT_LOCUS15796</name>
</gene>
<evidence type="ECO:0000313" key="8">
    <source>
        <dbReference type="Proteomes" id="UP000281553"/>
    </source>
</evidence>
<name>A0A3P7QI17_DIBLA</name>
<feature type="compositionally biased region" description="Basic and acidic residues" evidence="5">
    <location>
        <begin position="14"/>
        <end position="23"/>
    </location>
</feature>
<comment type="subcellular location">
    <subcellularLocation>
        <location evidence="1">Nucleus</location>
    </subcellularLocation>
</comment>
<keyword evidence="2" id="KW-0808">Transferase</keyword>